<dbReference type="Proteomes" id="UP000001364">
    <property type="component" value="Chromosome"/>
</dbReference>
<dbReference type="AlphaFoldDB" id="A0A0H3C3Z0"/>
<dbReference type="OrthoDB" id="7192808at2"/>
<dbReference type="RefSeq" id="YP_002515908.1">
    <property type="nucleotide sequence ID" value="NC_011916.1"/>
</dbReference>
<evidence type="ECO:0000313" key="2">
    <source>
        <dbReference type="EMBL" id="ACL94000.1"/>
    </source>
</evidence>
<organism evidence="2 3">
    <name type="scientific">Caulobacter vibrioides (strain NA1000 / CB15N)</name>
    <name type="common">Caulobacter crescentus</name>
    <dbReference type="NCBI Taxonomy" id="565050"/>
    <lineage>
        <taxon>Bacteria</taxon>
        <taxon>Pseudomonadati</taxon>
        <taxon>Pseudomonadota</taxon>
        <taxon>Alphaproteobacteria</taxon>
        <taxon>Caulobacterales</taxon>
        <taxon>Caulobacteraceae</taxon>
        <taxon>Caulobacter</taxon>
    </lineage>
</organism>
<dbReference type="GeneID" id="7332225"/>
<keyword evidence="1" id="KW-0812">Transmembrane</keyword>
<protein>
    <submittedName>
        <fullName evidence="2">Uncharacterized protein</fullName>
    </submittedName>
</protein>
<dbReference type="EMBL" id="CP001340">
    <property type="protein sequence ID" value="ACL94000.1"/>
    <property type="molecule type" value="Genomic_DNA"/>
</dbReference>
<evidence type="ECO:0000313" key="3">
    <source>
        <dbReference type="Proteomes" id="UP000001364"/>
    </source>
</evidence>
<keyword evidence="1" id="KW-1133">Transmembrane helix</keyword>
<proteinExistence type="predicted"/>
<evidence type="ECO:0000256" key="1">
    <source>
        <dbReference type="SAM" id="Phobius"/>
    </source>
</evidence>
<gene>
    <name evidence="2" type="ordered locus">CCNA_00535</name>
</gene>
<dbReference type="KEGG" id="ccs:CCNA_00535"/>
<sequence>MLKLAGVLLALMILFGILGFVVDVAGAITKIAFFICLIGLGVSLAMKALRNG</sequence>
<dbReference type="HOGENOM" id="CLU_214257_0_0_5"/>
<reference evidence="2 3" key="1">
    <citation type="journal article" date="2010" name="J. Bacteriol.">
        <title>The genetic basis of laboratory adaptation in Caulobacter crescentus.</title>
        <authorList>
            <person name="Marks M.E."/>
            <person name="Castro-Rojas C.M."/>
            <person name="Teiling C."/>
            <person name="Du L."/>
            <person name="Kapatral V."/>
            <person name="Walunas T.L."/>
            <person name="Crosson S."/>
        </authorList>
    </citation>
    <scope>NUCLEOTIDE SEQUENCE [LARGE SCALE GENOMIC DNA]</scope>
    <source>
        <strain evidence="3">NA1000 / CB15N</strain>
    </source>
</reference>
<feature type="transmembrane region" description="Helical" evidence="1">
    <location>
        <begin position="29"/>
        <end position="49"/>
    </location>
</feature>
<keyword evidence="1" id="KW-0472">Membrane</keyword>
<name>A0A0H3C3Z0_CAUVN</name>
<dbReference type="PATRIC" id="fig|565050.3.peg.527"/>
<accession>A0A0H3C3Z0</accession>
<dbReference type="RefSeq" id="WP_012639992.1">
    <property type="nucleotide sequence ID" value="NC_011916.1"/>
</dbReference>
<keyword evidence="3" id="KW-1185">Reference proteome</keyword>